<dbReference type="Gene3D" id="3.40.50.150">
    <property type="entry name" value="Vaccinia Virus protein VP39"/>
    <property type="match status" value="1"/>
</dbReference>
<proteinExistence type="predicted"/>
<reference evidence="1" key="1">
    <citation type="journal article" date="2021" name="Nat. Commun.">
        <title>Genetic determinants of endophytism in the Arabidopsis root mycobiome.</title>
        <authorList>
            <person name="Mesny F."/>
            <person name="Miyauchi S."/>
            <person name="Thiergart T."/>
            <person name="Pickel B."/>
            <person name="Atanasova L."/>
            <person name="Karlsson M."/>
            <person name="Huettel B."/>
            <person name="Barry K.W."/>
            <person name="Haridas S."/>
            <person name="Chen C."/>
            <person name="Bauer D."/>
            <person name="Andreopoulos W."/>
            <person name="Pangilinan J."/>
            <person name="LaButti K."/>
            <person name="Riley R."/>
            <person name="Lipzen A."/>
            <person name="Clum A."/>
            <person name="Drula E."/>
            <person name="Henrissat B."/>
            <person name="Kohler A."/>
            <person name="Grigoriev I.V."/>
            <person name="Martin F.M."/>
            <person name="Hacquard S."/>
        </authorList>
    </citation>
    <scope>NUCLEOTIDE SEQUENCE</scope>
    <source>
        <strain evidence="1">MPI-CAGE-CH-0235</strain>
    </source>
</reference>
<dbReference type="Proteomes" id="UP000813444">
    <property type="component" value="Unassembled WGS sequence"/>
</dbReference>
<accession>A0A8K0WK51</accession>
<sequence>MAQSSNAETEAGYILPEPNNEVKRLTAQDEVISYSMNNKRILAPIDLSKPGLKILDSGTADGLFLRSMAPLLTEPYSLDGFDIMPAFFPPSLPPHMTLALHNLAEEWPAELHGQYDLVHQRLALLGVARSVLIQDTVGFLASLVRPGGFIQLGELDVSEPISAGQAMLDAWMVVRAVFRAVCGSDDFAQHLGDWLKKEGFEDVRQERHEIRLGPHCNDPVMGRKGVEVTVEAWQALLGAAQYFKADLPELVTDRLIERLRDELTNDGATYAMIYAYGRKPQDI</sequence>
<dbReference type="OrthoDB" id="184880at2759"/>
<name>A0A8K0WK51_9HYPO</name>
<comment type="caution">
    <text evidence="1">The sequence shown here is derived from an EMBL/GenBank/DDBJ whole genome shotgun (WGS) entry which is preliminary data.</text>
</comment>
<dbReference type="EMBL" id="JAGPNK010000025">
    <property type="protein sequence ID" value="KAH7304188.1"/>
    <property type="molecule type" value="Genomic_DNA"/>
</dbReference>
<dbReference type="AlphaFoldDB" id="A0A8K0WK51"/>
<evidence type="ECO:0008006" key="3">
    <source>
        <dbReference type="Google" id="ProtNLM"/>
    </source>
</evidence>
<dbReference type="InterPro" id="IPR029063">
    <property type="entry name" value="SAM-dependent_MTases_sf"/>
</dbReference>
<keyword evidence="2" id="KW-1185">Reference proteome</keyword>
<organism evidence="1 2">
    <name type="scientific">Stachybotrys elegans</name>
    <dbReference type="NCBI Taxonomy" id="80388"/>
    <lineage>
        <taxon>Eukaryota</taxon>
        <taxon>Fungi</taxon>
        <taxon>Dikarya</taxon>
        <taxon>Ascomycota</taxon>
        <taxon>Pezizomycotina</taxon>
        <taxon>Sordariomycetes</taxon>
        <taxon>Hypocreomycetidae</taxon>
        <taxon>Hypocreales</taxon>
        <taxon>Stachybotryaceae</taxon>
        <taxon>Stachybotrys</taxon>
    </lineage>
</organism>
<gene>
    <name evidence="1" type="ORF">B0I35DRAFT_445660</name>
</gene>
<evidence type="ECO:0000313" key="1">
    <source>
        <dbReference type="EMBL" id="KAH7304188.1"/>
    </source>
</evidence>
<dbReference type="SUPFAM" id="SSF53335">
    <property type="entry name" value="S-adenosyl-L-methionine-dependent methyltransferases"/>
    <property type="match status" value="1"/>
</dbReference>
<protein>
    <recommendedName>
        <fullName evidence="3">Methyltransferase domain-containing protein</fullName>
    </recommendedName>
</protein>
<evidence type="ECO:0000313" key="2">
    <source>
        <dbReference type="Proteomes" id="UP000813444"/>
    </source>
</evidence>